<keyword evidence="1" id="KW-1133">Transmembrane helix</keyword>
<dbReference type="Proteomes" id="UP001325680">
    <property type="component" value="Chromosome"/>
</dbReference>
<gene>
    <name evidence="2" type="ORF">U0035_03410</name>
</gene>
<keyword evidence="3" id="KW-1185">Reference proteome</keyword>
<sequence>MNINSTTQKLKWTLSAFAVLSAVVIVFAFTPKKVETSKAAFNNKAVFADMTFKYRDSTYSKTDVEDRSNWSLVDPSEACVQESDDAPCSFTISVPTGQESQYLNGSEPSSKVLIEAAKNTNSNNYYVSQVQQDVSGVPTTITHSKSNIIP</sequence>
<name>A0ABZ0W7S4_9BACT</name>
<proteinExistence type="predicted"/>
<feature type="transmembrane region" description="Helical" evidence="1">
    <location>
        <begin position="12"/>
        <end position="30"/>
    </location>
</feature>
<protein>
    <submittedName>
        <fullName evidence="2">Uncharacterized protein</fullName>
    </submittedName>
</protein>
<reference evidence="2 3" key="1">
    <citation type="submission" date="2023-12" db="EMBL/GenBank/DDBJ databases">
        <title>Genome sequencing and assembly of bacterial species from a model synthetic community.</title>
        <authorList>
            <person name="Hogle S.L."/>
        </authorList>
    </citation>
    <scope>NUCLEOTIDE SEQUENCE [LARGE SCALE GENOMIC DNA]</scope>
    <source>
        <strain evidence="2 3">HAMBI_3031</strain>
    </source>
</reference>
<dbReference type="EMBL" id="CP139960">
    <property type="protein sequence ID" value="WQD39196.1"/>
    <property type="molecule type" value="Genomic_DNA"/>
</dbReference>
<organism evidence="2 3">
    <name type="scientific">Niabella yanshanensis</name>
    <dbReference type="NCBI Taxonomy" id="577386"/>
    <lineage>
        <taxon>Bacteria</taxon>
        <taxon>Pseudomonadati</taxon>
        <taxon>Bacteroidota</taxon>
        <taxon>Chitinophagia</taxon>
        <taxon>Chitinophagales</taxon>
        <taxon>Chitinophagaceae</taxon>
        <taxon>Niabella</taxon>
    </lineage>
</organism>
<accession>A0ABZ0W7S4</accession>
<keyword evidence="1" id="KW-0472">Membrane</keyword>
<evidence type="ECO:0000313" key="2">
    <source>
        <dbReference type="EMBL" id="WQD39196.1"/>
    </source>
</evidence>
<evidence type="ECO:0000256" key="1">
    <source>
        <dbReference type="SAM" id="Phobius"/>
    </source>
</evidence>
<evidence type="ECO:0000313" key="3">
    <source>
        <dbReference type="Proteomes" id="UP001325680"/>
    </source>
</evidence>
<keyword evidence="1" id="KW-0812">Transmembrane</keyword>
<dbReference type="RefSeq" id="WP_114792938.1">
    <property type="nucleotide sequence ID" value="NZ_CP139960.1"/>
</dbReference>